<organism evidence="10 11">
    <name type="scientific">Batrachochytrium salamandrivorans</name>
    <dbReference type="NCBI Taxonomy" id="1357716"/>
    <lineage>
        <taxon>Eukaryota</taxon>
        <taxon>Fungi</taxon>
        <taxon>Fungi incertae sedis</taxon>
        <taxon>Chytridiomycota</taxon>
        <taxon>Chytridiomycota incertae sedis</taxon>
        <taxon>Chytridiomycetes</taxon>
        <taxon>Rhizophydiales</taxon>
        <taxon>Rhizophydiales incertae sedis</taxon>
        <taxon>Batrachochytrium</taxon>
    </lineage>
</organism>
<dbReference type="PANTHER" id="PTHR28304:SF2">
    <property type="entry name" value="PEROXISOMAL MEMBRANE PROTEIN PEX29"/>
    <property type="match status" value="1"/>
</dbReference>
<evidence type="ECO:0000256" key="2">
    <source>
        <dbReference type="ARBA" id="ARBA00022692"/>
    </source>
</evidence>
<dbReference type="PANTHER" id="PTHR28304">
    <property type="entry name" value="PEROXISOMAL MEMBRANE PROTEIN PEX29"/>
    <property type="match status" value="1"/>
</dbReference>
<evidence type="ECO:0000256" key="6">
    <source>
        <dbReference type="ARBA" id="ARBA00023136"/>
    </source>
</evidence>
<keyword evidence="6 8" id="KW-0472">Membrane</keyword>
<dbReference type="Proteomes" id="UP001648503">
    <property type="component" value="Unassembled WGS sequence"/>
</dbReference>
<dbReference type="SMART" id="SM00694">
    <property type="entry name" value="DysFC"/>
    <property type="match status" value="1"/>
</dbReference>
<dbReference type="InterPro" id="IPR052816">
    <property type="entry name" value="Peroxisomal_Membrane_PEX28-32"/>
</dbReference>
<feature type="transmembrane region" description="Helical" evidence="8">
    <location>
        <begin position="372"/>
        <end position="396"/>
    </location>
</feature>
<dbReference type="InterPro" id="IPR002219">
    <property type="entry name" value="PKC_DAG/PE"/>
</dbReference>
<feature type="transmembrane region" description="Helical" evidence="8">
    <location>
        <begin position="249"/>
        <end position="275"/>
    </location>
</feature>
<dbReference type="CDD" id="cd00029">
    <property type="entry name" value="C1"/>
    <property type="match status" value="1"/>
</dbReference>
<keyword evidence="5 8" id="KW-1133">Transmembrane helix</keyword>
<reference evidence="10 11" key="1">
    <citation type="submission" date="2021-02" db="EMBL/GenBank/DDBJ databases">
        <title>Variation within the Batrachochytrium salamandrivorans European outbreak.</title>
        <authorList>
            <person name="Kelly M."/>
            <person name="Pasmans F."/>
            <person name="Shea T.P."/>
            <person name="Munoz J.F."/>
            <person name="Carranza S."/>
            <person name="Cuomo C.A."/>
            <person name="Martel A."/>
        </authorList>
    </citation>
    <scope>NUCLEOTIDE SEQUENCE [LARGE SCALE GENOMIC DNA]</scope>
    <source>
        <strain evidence="10 11">AMFP18/2</strain>
    </source>
</reference>
<keyword evidence="11" id="KW-1185">Reference proteome</keyword>
<feature type="compositionally biased region" description="Polar residues" evidence="7">
    <location>
        <begin position="31"/>
        <end position="41"/>
    </location>
</feature>
<keyword evidence="3" id="KW-0479">Metal-binding</keyword>
<dbReference type="PROSITE" id="PS50081">
    <property type="entry name" value="ZF_DAG_PE_2"/>
    <property type="match status" value="1"/>
</dbReference>
<keyword evidence="2 8" id="KW-0812">Transmembrane</keyword>
<evidence type="ECO:0000256" key="1">
    <source>
        <dbReference type="ARBA" id="ARBA00004141"/>
    </source>
</evidence>
<feature type="region of interest" description="Disordered" evidence="7">
    <location>
        <begin position="1"/>
        <end position="53"/>
    </location>
</feature>
<feature type="transmembrane region" description="Helical" evidence="8">
    <location>
        <begin position="347"/>
        <end position="366"/>
    </location>
</feature>
<dbReference type="SUPFAM" id="SSF57889">
    <property type="entry name" value="Cysteine-rich domain"/>
    <property type="match status" value="1"/>
</dbReference>
<evidence type="ECO:0000259" key="9">
    <source>
        <dbReference type="PROSITE" id="PS50081"/>
    </source>
</evidence>
<gene>
    <name evidence="10" type="ORF">BASA50_003062</name>
</gene>
<evidence type="ECO:0000256" key="7">
    <source>
        <dbReference type="SAM" id="MobiDB-lite"/>
    </source>
</evidence>
<dbReference type="Pfam" id="PF06398">
    <property type="entry name" value="Pex24p"/>
    <property type="match status" value="1"/>
</dbReference>
<comment type="subcellular location">
    <subcellularLocation>
        <location evidence="1">Membrane</location>
        <topology evidence="1">Multi-pass membrane protein</topology>
    </subcellularLocation>
</comment>
<dbReference type="PROSITE" id="PS00479">
    <property type="entry name" value="ZF_DAG_PE_1"/>
    <property type="match status" value="1"/>
</dbReference>
<dbReference type="PRINTS" id="PR00008">
    <property type="entry name" value="DAGPEDOMAIN"/>
</dbReference>
<evidence type="ECO:0000256" key="3">
    <source>
        <dbReference type="ARBA" id="ARBA00022723"/>
    </source>
</evidence>
<comment type="caution">
    <text evidence="10">The sequence shown here is derived from an EMBL/GenBank/DDBJ whole genome shotgun (WGS) entry which is preliminary data.</text>
</comment>
<dbReference type="InterPro" id="IPR006614">
    <property type="entry name" value="Peroxin/Ferlin"/>
</dbReference>
<dbReference type="InterPro" id="IPR046349">
    <property type="entry name" value="C1-like_sf"/>
</dbReference>
<evidence type="ECO:0000256" key="8">
    <source>
        <dbReference type="SAM" id="Phobius"/>
    </source>
</evidence>
<dbReference type="EMBL" id="JAFCIX010000066">
    <property type="protein sequence ID" value="KAH6599365.1"/>
    <property type="molecule type" value="Genomic_DNA"/>
</dbReference>
<evidence type="ECO:0000313" key="11">
    <source>
        <dbReference type="Proteomes" id="UP001648503"/>
    </source>
</evidence>
<sequence>MKPNTDTAAPLPSSHAFPSPSGLRNRAEPYSQPTASANSPSDPTPARDATGLTLSAGSVNDAGAFSKPPMSWVAHDFKTVTFGRPTCCNLCSQLIWGLVRQGQRCIVCGYVVHHACITHIKSSCQSPAIAASKREVPSIAMLATQSASSAGRVVDGGAASSPSSVTTFTREVISTASSFPLESELITNVQAETDRIEQLRKEANPTLGLATLLDVNTKFVARQGPLVWIQDTLTEIIMWQNPPKTICCILAYIVVCLYPILFCILPQTAIIYVIAASYLDRARKMARGEPIPSPLPAGAHPKLPMTNAKYLAHLQHIQNTMINMVNLYDVGYEFYQGLNWSNPHRTLRVLGSTLVSMVCAVFLFWMVPLNTIMLWGGLGLFFANTVIIRAVGMTLAPVIQKEIERQIGTFKERISAACQVTSKEMTIAVDIFENQRWWAGSGFIPFLMHIERSAWSDDTGLCRLPPKDLYELPLATEAIETDTHGQKVKRTQVWEWIDYDWSIDFQWTSVNSSGWSFSDHAWKDARAKPTLTSFTRRRKWTRRMRMVQ</sequence>
<feature type="domain" description="Phorbol-ester/DAG-type" evidence="9">
    <location>
        <begin position="74"/>
        <end position="124"/>
    </location>
</feature>
<dbReference type="Pfam" id="PF00130">
    <property type="entry name" value="C1_1"/>
    <property type="match status" value="1"/>
</dbReference>
<dbReference type="InterPro" id="IPR010482">
    <property type="entry name" value="TECPR1-like_DysF"/>
</dbReference>
<dbReference type="InterPro" id="IPR020454">
    <property type="entry name" value="DAG/PE-bd"/>
</dbReference>
<protein>
    <recommendedName>
        <fullName evidence="9">Phorbol-ester/DAG-type domain-containing protein</fullName>
    </recommendedName>
</protein>
<keyword evidence="4" id="KW-0862">Zinc</keyword>
<dbReference type="Gene3D" id="3.30.60.20">
    <property type="match status" value="1"/>
</dbReference>
<dbReference type="SMART" id="SM00109">
    <property type="entry name" value="C1"/>
    <property type="match status" value="1"/>
</dbReference>
<evidence type="ECO:0000256" key="5">
    <source>
        <dbReference type="ARBA" id="ARBA00022989"/>
    </source>
</evidence>
<name>A0ABQ8FJI0_9FUNG</name>
<evidence type="ECO:0000313" key="10">
    <source>
        <dbReference type="EMBL" id="KAH6599365.1"/>
    </source>
</evidence>
<evidence type="ECO:0000256" key="4">
    <source>
        <dbReference type="ARBA" id="ARBA00022833"/>
    </source>
</evidence>
<accession>A0ABQ8FJI0</accession>
<proteinExistence type="predicted"/>